<dbReference type="GO" id="GO:0055052">
    <property type="term" value="C:ATP-binding cassette (ABC) transporter complex, substrate-binding subunit-containing"/>
    <property type="evidence" value="ECO:0007669"/>
    <property type="project" value="TreeGrafter"/>
</dbReference>
<dbReference type="GO" id="GO:0042956">
    <property type="term" value="P:maltodextrin transmembrane transport"/>
    <property type="evidence" value="ECO:0007669"/>
    <property type="project" value="TreeGrafter"/>
</dbReference>
<keyword evidence="3" id="KW-0732">Signal</keyword>
<organism evidence="4">
    <name type="scientific">Intestinibacter bartlettii</name>
    <dbReference type="NCBI Taxonomy" id="261299"/>
    <lineage>
        <taxon>Bacteria</taxon>
        <taxon>Bacillati</taxon>
        <taxon>Bacillota</taxon>
        <taxon>Clostridia</taxon>
        <taxon>Peptostreptococcales</taxon>
        <taxon>Peptostreptococcaceae</taxon>
        <taxon>Intestinibacter</taxon>
    </lineage>
</organism>
<dbReference type="InterPro" id="IPR006059">
    <property type="entry name" value="SBP"/>
</dbReference>
<name>A0A6N3DC76_9FIRM</name>
<keyword evidence="2" id="KW-0813">Transport</keyword>
<dbReference type="PANTHER" id="PTHR30061:SF50">
    <property type="entry name" value="MALTOSE_MALTODEXTRIN-BINDING PERIPLASMIC PROTEIN"/>
    <property type="match status" value="1"/>
</dbReference>
<dbReference type="Pfam" id="PF01547">
    <property type="entry name" value="SBP_bac_1"/>
    <property type="match status" value="1"/>
</dbReference>
<dbReference type="RefSeq" id="WP_024037234.1">
    <property type="nucleotide sequence ID" value="NZ_CACRUE010000033.1"/>
</dbReference>
<dbReference type="PROSITE" id="PS51257">
    <property type="entry name" value="PROKAR_LIPOPROTEIN"/>
    <property type="match status" value="1"/>
</dbReference>
<dbReference type="SUPFAM" id="SSF53850">
    <property type="entry name" value="Periplasmic binding protein-like II"/>
    <property type="match status" value="1"/>
</dbReference>
<evidence type="ECO:0000256" key="1">
    <source>
        <dbReference type="ARBA" id="ARBA00008520"/>
    </source>
</evidence>
<dbReference type="GO" id="GO:1901982">
    <property type="term" value="F:maltose binding"/>
    <property type="evidence" value="ECO:0007669"/>
    <property type="project" value="TreeGrafter"/>
</dbReference>
<sequence length="435" mass="49443">MTKKIGSILLIFTFIISLVGCEKKIETGSISGFDENEEYISMWIHTIENTPEGEAYKKSVDLFNKKYNGKYFLDIEFIPRNENGGGYSDKINAGVMSGDLPDIITVDGPNVSAYVANNIIQPLEGVSEKDKSVYLDSIIEQGTVNNKLYTLGAMESSVGLYYNKDIIEKAGVEIPSMNDPWTWDEFYEVCEKIKNVIPENDYPIDMTFPSGESTIYYYAPFIWSNGGDFVSKDGLTVDGYFNSEKTYETVDYFKKLLDNKMFSKTKIENLFELERAAFKFDGAWLVNNMKTSYPDFNLGIAPYPVGNDWNQEKYTPTGSWTYAVSTNCTNVSAATEAVKWLSGVESGVILSELTGNMPSTYEAYDRLPQFKDGLYAFLKEQLITYGHPRPKTPVYPQVSEQYQRSLEDIVLNNKDKKDTIEYSVERIDAKLKRYR</sequence>
<dbReference type="Gene3D" id="3.40.190.10">
    <property type="entry name" value="Periplasmic binding protein-like II"/>
    <property type="match status" value="1"/>
</dbReference>
<evidence type="ECO:0000256" key="2">
    <source>
        <dbReference type="ARBA" id="ARBA00022448"/>
    </source>
</evidence>
<dbReference type="EMBL" id="CACRUE010000033">
    <property type="protein sequence ID" value="VYU26520.1"/>
    <property type="molecule type" value="Genomic_DNA"/>
</dbReference>
<gene>
    <name evidence="4" type="primary">yesO</name>
    <name evidence="4" type="ORF">IBLFYP30_02187</name>
</gene>
<evidence type="ECO:0000313" key="4">
    <source>
        <dbReference type="EMBL" id="VYU26520.1"/>
    </source>
</evidence>
<dbReference type="CDD" id="cd13585">
    <property type="entry name" value="PBP2_TMBP_like"/>
    <property type="match status" value="1"/>
</dbReference>
<proteinExistence type="inferred from homology"/>
<accession>A0A6N3DC76</accession>
<comment type="similarity">
    <text evidence="1">Belongs to the bacterial solute-binding protein 1 family.</text>
</comment>
<protein>
    <submittedName>
        <fullName evidence="4">ABC transporter substrate-binding protein YesO</fullName>
    </submittedName>
</protein>
<evidence type="ECO:0000256" key="3">
    <source>
        <dbReference type="ARBA" id="ARBA00022729"/>
    </source>
</evidence>
<dbReference type="GO" id="GO:0015768">
    <property type="term" value="P:maltose transport"/>
    <property type="evidence" value="ECO:0007669"/>
    <property type="project" value="TreeGrafter"/>
</dbReference>
<reference evidence="4" key="1">
    <citation type="submission" date="2019-11" db="EMBL/GenBank/DDBJ databases">
        <authorList>
            <person name="Feng L."/>
        </authorList>
    </citation>
    <scope>NUCLEOTIDE SEQUENCE</scope>
    <source>
        <strain evidence="4">IbartlettiiLFYP30</strain>
    </source>
</reference>
<dbReference type="PANTHER" id="PTHR30061">
    <property type="entry name" value="MALTOSE-BINDING PERIPLASMIC PROTEIN"/>
    <property type="match status" value="1"/>
</dbReference>
<dbReference type="AlphaFoldDB" id="A0A6N3DC76"/>